<dbReference type="GO" id="GO:0005634">
    <property type="term" value="C:nucleus"/>
    <property type="evidence" value="ECO:0007669"/>
    <property type="project" value="TreeGrafter"/>
</dbReference>
<protein>
    <recommendedName>
        <fullName evidence="4">Transmembrane protein</fullName>
    </recommendedName>
</protein>
<evidence type="ECO:0000313" key="2">
    <source>
        <dbReference type="EMBL" id="CAD8189001.1"/>
    </source>
</evidence>
<dbReference type="Proteomes" id="UP000683925">
    <property type="component" value="Unassembled WGS sequence"/>
</dbReference>
<dbReference type="PANTHER" id="PTHR31398:SF0">
    <property type="entry name" value="MEIOTIC NUCLEAR DIVISION PROTEIN 1 HOMOLOG"/>
    <property type="match status" value="1"/>
</dbReference>
<feature type="transmembrane region" description="Helical" evidence="1">
    <location>
        <begin position="332"/>
        <end position="354"/>
    </location>
</feature>
<dbReference type="OrthoDB" id="292553at2759"/>
<name>A0A8S1WJI0_PAROT</name>
<keyword evidence="1" id="KW-0812">Transmembrane</keyword>
<keyword evidence="1" id="KW-1133">Transmembrane helix</keyword>
<feature type="transmembrane region" description="Helical" evidence="1">
    <location>
        <begin position="32"/>
        <end position="56"/>
    </location>
</feature>
<reference evidence="2" key="1">
    <citation type="submission" date="2021-01" db="EMBL/GenBank/DDBJ databases">
        <authorList>
            <consortium name="Genoscope - CEA"/>
            <person name="William W."/>
        </authorList>
    </citation>
    <scope>NUCLEOTIDE SEQUENCE</scope>
</reference>
<dbReference type="PANTHER" id="PTHR31398">
    <property type="entry name" value="MEIOTIC NUCLEAR DIVISION PROTEIN 1 HOMOLOG"/>
    <property type="match status" value="1"/>
</dbReference>
<comment type="caution">
    <text evidence="2">The sequence shown here is derived from an EMBL/GenBank/DDBJ whole genome shotgun (WGS) entry which is preliminary data.</text>
</comment>
<dbReference type="EMBL" id="CAJJDP010000093">
    <property type="protein sequence ID" value="CAD8189001.1"/>
    <property type="molecule type" value="Genomic_DNA"/>
</dbReference>
<evidence type="ECO:0000256" key="1">
    <source>
        <dbReference type="SAM" id="Phobius"/>
    </source>
</evidence>
<sequence length="1022" mass="118682">MMALQQTLKKFDFFGQFITLNMNKQNCYTTSLGGVSSIMIIIFLGIFFYSNIVGFVTKQKANAKLQTLFNIDPDMVILNNTNFMTAFSIDQANFTSQPLFNITLEQKYYHRQANGTMSKTSAFIDLQPCTMDQFTTKVQNGNSKTIEQQFQSLGMINWLCPKDDFKFKLQGSYGSEDFYFVKITVKDCVNNTNPSLDQWNPICASQEQFENAFSKDGFFKLQVYQINTVVNPASPSNYLEIYLDSDLYFNFVPKSFSNMANIYYRQYEINNDNSIVPFQEVEKQKIILRTSEDFRDLSLTATLPNQNYAEIFLRRSQMNAQIDRNYQQIGELLSYLGGFMQITKLIFGLFIAFYNRTSLLIELSNKLYDFKEGQDRLQSNPSFSSRTPRFIQDAFKLKGLLDTKNSEGDVKKRSNTVIRQNVLKKLIKKSEPIRFSVNNIVGFVTKQKANAKLQTLFNIDPDMVILNNTNFMTAFSIDQANFTSQPLFNITLEQKYYHRQANGTMSKTSAFIDLQPCTMDQFTTKVQNGNSKTIEQQFQSLGMINWLCPKDDFKFKLQGSYGSEDFYFVKITVKDCVNNTNPSLDQWNPICASQEQFENAFSKDGFFKLQVYQINTVVNPASPSNYLEIYLDSDLYFNFVPKSFSNMANIYYRQYEINNDNSIVPFQEVEKQKIILRTSEDFRDLSLTATLPNQNYAEIFLRRSQMNAQIDRNYQQIGELLSYLGGFMQITKLIFGLFIAFYNRTSLLIELSNKLYDFKEGQDRLQSNPSFSSRTPRFIQDAFKLKGLLDTKNSEGDVKKRSNTVIRQNVLKKLIKKSEPIRFSVKLFLNQITCGICFNERNSKFLKKAIDKMNEDLDLHSILFKINEINKLKEVLFNQSQIILFNFTPKPIIALNDDQAIPTRMNFEDDEQPIQPFKQQLSYYDKNLHNIVYQAYTDMLEEIEDEDVPKCQLEVDLKLIHLLGHDITKIFSEQLQLDQPQNYMDFKVDSGKNSLRTLHQIVTKKEIDKVVETERNDGKLIL</sequence>
<gene>
    <name evidence="2" type="ORF">POCTA_138.1.T0940044</name>
</gene>
<dbReference type="AlphaFoldDB" id="A0A8S1WJI0"/>
<proteinExistence type="predicted"/>
<keyword evidence="3" id="KW-1185">Reference proteome</keyword>
<organism evidence="2 3">
    <name type="scientific">Paramecium octaurelia</name>
    <dbReference type="NCBI Taxonomy" id="43137"/>
    <lineage>
        <taxon>Eukaryota</taxon>
        <taxon>Sar</taxon>
        <taxon>Alveolata</taxon>
        <taxon>Ciliophora</taxon>
        <taxon>Intramacronucleata</taxon>
        <taxon>Oligohymenophorea</taxon>
        <taxon>Peniculida</taxon>
        <taxon>Parameciidae</taxon>
        <taxon>Paramecium</taxon>
    </lineage>
</organism>
<dbReference type="GO" id="GO:0007131">
    <property type="term" value="P:reciprocal meiotic recombination"/>
    <property type="evidence" value="ECO:0007669"/>
    <property type="project" value="TreeGrafter"/>
</dbReference>
<evidence type="ECO:0008006" key="4">
    <source>
        <dbReference type="Google" id="ProtNLM"/>
    </source>
</evidence>
<evidence type="ECO:0000313" key="3">
    <source>
        <dbReference type="Proteomes" id="UP000683925"/>
    </source>
</evidence>
<accession>A0A8S1WJI0</accession>
<keyword evidence="1" id="KW-0472">Membrane</keyword>